<name>A0A346XZK3_9ACTN</name>
<dbReference type="AlphaFoldDB" id="A0A346XZK3"/>
<organism evidence="5 6">
    <name type="scientific">Euzebya pacifica</name>
    <dbReference type="NCBI Taxonomy" id="1608957"/>
    <lineage>
        <taxon>Bacteria</taxon>
        <taxon>Bacillati</taxon>
        <taxon>Actinomycetota</taxon>
        <taxon>Nitriliruptoria</taxon>
        <taxon>Euzebyales</taxon>
    </lineage>
</organism>
<feature type="domain" description="Ketosynthase family 3 (KS3)" evidence="4">
    <location>
        <begin position="17"/>
        <end position="432"/>
    </location>
</feature>
<dbReference type="FunFam" id="3.40.47.10:FF:000018">
    <property type="entry name" value="3-oxoacyl-[acyl-carrier-protein] synthase 2"/>
    <property type="match status" value="1"/>
</dbReference>
<evidence type="ECO:0000256" key="1">
    <source>
        <dbReference type="ARBA" id="ARBA00008467"/>
    </source>
</evidence>
<dbReference type="InterPro" id="IPR000794">
    <property type="entry name" value="Beta-ketoacyl_synthase"/>
</dbReference>
<dbReference type="PROSITE" id="PS52004">
    <property type="entry name" value="KS3_2"/>
    <property type="match status" value="1"/>
</dbReference>
<dbReference type="NCBIfam" id="NF005589">
    <property type="entry name" value="PRK07314.1"/>
    <property type="match status" value="1"/>
</dbReference>
<dbReference type="GO" id="GO:0030497">
    <property type="term" value="P:fatty acid elongation"/>
    <property type="evidence" value="ECO:0007669"/>
    <property type="project" value="UniProtKB-ARBA"/>
</dbReference>
<dbReference type="CDD" id="cd00834">
    <property type="entry name" value="KAS_I_II"/>
    <property type="match status" value="1"/>
</dbReference>
<protein>
    <submittedName>
        <fullName evidence="5">3-oxoacyl-[acyl-carrier-protein] synthase, KASII</fullName>
    </submittedName>
</protein>
<dbReference type="InterPro" id="IPR018201">
    <property type="entry name" value="Ketoacyl_synth_AS"/>
</dbReference>
<keyword evidence="6" id="KW-1185">Reference proteome</keyword>
<dbReference type="InterPro" id="IPR020841">
    <property type="entry name" value="PKS_Beta-ketoAc_synthase_dom"/>
</dbReference>
<dbReference type="Pfam" id="PF02801">
    <property type="entry name" value="Ketoacyl-synt_C"/>
    <property type="match status" value="1"/>
</dbReference>
<dbReference type="SMART" id="SM00825">
    <property type="entry name" value="PKS_KS"/>
    <property type="match status" value="1"/>
</dbReference>
<dbReference type="EMBL" id="CP031165">
    <property type="protein sequence ID" value="AXV07650.1"/>
    <property type="molecule type" value="Genomic_DNA"/>
</dbReference>
<dbReference type="InterPro" id="IPR016039">
    <property type="entry name" value="Thiolase-like"/>
</dbReference>
<reference evidence="5 6" key="1">
    <citation type="submission" date="2018-09" db="EMBL/GenBank/DDBJ databases">
        <title>Complete genome sequence of Euzebya sp. DY32-46 isolated from seawater of Pacific Ocean.</title>
        <authorList>
            <person name="Xu L."/>
            <person name="Wu Y.-H."/>
            <person name="Xu X.-W."/>
        </authorList>
    </citation>
    <scope>NUCLEOTIDE SEQUENCE [LARGE SCALE GENOMIC DNA]</scope>
    <source>
        <strain evidence="5 6">DY32-46</strain>
    </source>
</reference>
<dbReference type="InterPro" id="IPR014031">
    <property type="entry name" value="Ketoacyl_synth_C"/>
</dbReference>
<gene>
    <name evidence="5" type="ORF">DVS28_a2971</name>
</gene>
<comment type="similarity">
    <text evidence="1 3">Belongs to the thiolase-like superfamily. Beta-ketoacyl-ACP synthases family.</text>
</comment>
<evidence type="ECO:0000256" key="3">
    <source>
        <dbReference type="RuleBase" id="RU003694"/>
    </source>
</evidence>
<dbReference type="Pfam" id="PF00109">
    <property type="entry name" value="ketoacyl-synt"/>
    <property type="match status" value="1"/>
</dbReference>
<evidence type="ECO:0000259" key="4">
    <source>
        <dbReference type="PROSITE" id="PS52004"/>
    </source>
</evidence>
<dbReference type="KEGG" id="euz:DVS28_a2971"/>
<dbReference type="Gene3D" id="3.40.47.10">
    <property type="match status" value="2"/>
</dbReference>
<dbReference type="InterPro" id="IPR014030">
    <property type="entry name" value="Ketoacyl_synth_N"/>
</dbReference>
<dbReference type="GO" id="GO:0004315">
    <property type="term" value="F:3-oxoacyl-[acyl-carrier-protein] synthase activity"/>
    <property type="evidence" value="ECO:0007669"/>
    <property type="project" value="InterPro"/>
</dbReference>
<dbReference type="Proteomes" id="UP000264006">
    <property type="component" value="Chromosome"/>
</dbReference>
<evidence type="ECO:0000313" key="5">
    <source>
        <dbReference type="EMBL" id="AXV07650.1"/>
    </source>
</evidence>
<dbReference type="PANTHER" id="PTHR11712:SF347">
    <property type="entry name" value="BETA KETOACYL-ACYL CARRIER PROTEIN SYNTHASE"/>
    <property type="match status" value="1"/>
</dbReference>
<dbReference type="SUPFAM" id="SSF53901">
    <property type="entry name" value="Thiolase-like"/>
    <property type="match status" value="2"/>
</dbReference>
<dbReference type="PANTHER" id="PTHR11712">
    <property type="entry name" value="POLYKETIDE SYNTHASE-RELATED"/>
    <property type="match status" value="1"/>
</dbReference>
<sequence>MAGRIHPSSTHACTMSPAHVAITGLGAVSPHGVGTDALWDGLLAGRSCAAPITRFDASGHRVRFACEVPGDLSDRLPRRLQRQTDPFARYALIAAEEALVHAGLLTPDPQAVRHPVEGVDADRVAVVIASGAGGIDEITTQHQRLLADGPDRVRPYLSIAMPLNMAAGQVAMRHGLRGPASAVVSACASAADAIGTGLDLLRAGRADVAVVGGTEAAINPLLLAGFDAAGAMSRRNDDPAVASRPFDVDRDGFVAGEGAAVLVLETAEHATARGAAPIAWLAGYGASNDALDPSSPAPDGEGAVRAMRLALADAGLGPGDIDHVNAHATSTPVGDLAEATAMATVFGDHRPAVTAPKSSFGHLMGAAGAIEAVVTVQALHHGVVPATLNTVHQDPACMVDLVLGHPREGVLRAAMSSSFGFGGHNAVLVVTSAAHDLHERDR</sequence>
<dbReference type="PROSITE" id="PS00606">
    <property type="entry name" value="KS3_1"/>
    <property type="match status" value="1"/>
</dbReference>
<proteinExistence type="inferred from homology"/>
<accession>A0A346XZK3</accession>
<evidence type="ECO:0000313" key="6">
    <source>
        <dbReference type="Proteomes" id="UP000264006"/>
    </source>
</evidence>
<dbReference type="FunFam" id="3.40.47.10:FF:000029">
    <property type="entry name" value="3-oxoacyl-[acyl-carrier-protein] synthase 1"/>
    <property type="match status" value="1"/>
</dbReference>
<keyword evidence="2 3" id="KW-0808">Transferase</keyword>
<evidence type="ECO:0000256" key="2">
    <source>
        <dbReference type="ARBA" id="ARBA00022679"/>
    </source>
</evidence>